<dbReference type="HOGENOM" id="CLU_110989_1_0_2"/>
<evidence type="ECO:0000256" key="3">
    <source>
        <dbReference type="ARBA" id="ARBA00022490"/>
    </source>
</evidence>
<dbReference type="eggNOG" id="arCOG01753">
    <property type="taxonomic scope" value="Archaea"/>
</dbReference>
<evidence type="ECO:0000259" key="7">
    <source>
        <dbReference type="Pfam" id="PF01918"/>
    </source>
</evidence>
<accession>A3DN55</accession>
<comment type="function">
    <text evidence="6">Binds double-stranded DNA tightly but without sequence specificity. Involved in DNA compaction.</text>
</comment>
<dbReference type="GO" id="GO:0003723">
    <property type="term" value="F:RNA binding"/>
    <property type="evidence" value="ECO:0007669"/>
    <property type="project" value="InterPro"/>
</dbReference>
<comment type="PTM">
    <text evidence="6">Acetylated. Acetylation at Lys-16 decreases DNA-binding affinity.</text>
</comment>
<dbReference type="InterPro" id="IPR002775">
    <property type="entry name" value="DNA/RNA-bd_Alba-like"/>
</dbReference>
<organism evidence="8 9">
    <name type="scientific">Staphylothermus marinus (strain ATCC 43588 / DSM 3639 / JCM 9404 / F1)</name>
    <dbReference type="NCBI Taxonomy" id="399550"/>
    <lineage>
        <taxon>Archaea</taxon>
        <taxon>Thermoproteota</taxon>
        <taxon>Thermoprotei</taxon>
        <taxon>Desulfurococcales</taxon>
        <taxon>Desulfurococcaceae</taxon>
        <taxon>Staphylothermus</taxon>
    </lineage>
</organism>
<evidence type="ECO:0000256" key="2">
    <source>
        <dbReference type="ARBA" id="ARBA00022454"/>
    </source>
</evidence>
<evidence type="ECO:0000313" key="8">
    <source>
        <dbReference type="EMBL" id="ABN70065.1"/>
    </source>
</evidence>
<proteinExistence type="inferred from homology"/>
<dbReference type="RefSeq" id="WP_011839256.1">
    <property type="nucleotide sequence ID" value="NC_009033.1"/>
</dbReference>
<name>A3DN55_STAMF</name>
<keyword evidence="9" id="KW-1185">Reference proteome</keyword>
<protein>
    <recommendedName>
        <fullName evidence="6">DNA/RNA-binding protein Alba</fullName>
    </recommendedName>
</protein>
<dbReference type="Pfam" id="PF01918">
    <property type="entry name" value="Alba"/>
    <property type="match status" value="1"/>
</dbReference>
<keyword evidence="3 6" id="KW-0963">Cytoplasm</keyword>
<dbReference type="GO" id="GO:0005737">
    <property type="term" value="C:cytoplasm"/>
    <property type="evidence" value="ECO:0007669"/>
    <property type="project" value="UniProtKB-SubCell"/>
</dbReference>
<evidence type="ECO:0000256" key="1">
    <source>
        <dbReference type="ARBA" id="ARBA00008018"/>
    </source>
</evidence>
<dbReference type="NCBIfam" id="TIGR00285">
    <property type="entry name" value="DNA-binding protein Alba"/>
    <property type="match status" value="1"/>
</dbReference>
<dbReference type="SUPFAM" id="SSF82704">
    <property type="entry name" value="AlbA-like"/>
    <property type="match status" value="1"/>
</dbReference>
<dbReference type="GO" id="GO:0003690">
    <property type="term" value="F:double-stranded DNA binding"/>
    <property type="evidence" value="ECO:0007669"/>
    <property type="project" value="UniProtKB-UniRule"/>
</dbReference>
<dbReference type="EMBL" id="CP000575">
    <property type="protein sequence ID" value="ABN70065.1"/>
    <property type="molecule type" value="Genomic_DNA"/>
</dbReference>
<reference evidence="8 9" key="2">
    <citation type="journal article" date="2009" name="Stand. Genomic Sci.">
        <title>Complete genome sequence of Staphylothermus marinus Stetter and Fiala 1986 type strain F1.</title>
        <authorList>
            <person name="Anderson I.J."/>
            <person name="Sun H."/>
            <person name="Lapidus A."/>
            <person name="Copeland A."/>
            <person name="Glavina Del Rio T."/>
            <person name="Tice H."/>
            <person name="Dalin E."/>
            <person name="Lucas S."/>
            <person name="Barry K."/>
            <person name="Land M."/>
            <person name="Richardson P."/>
            <person name="Huber H."/>
            <person name="Kyrpides N.C."/>
        </authorList>
    </citation>
    <scope>NUCLEOTIDE SEQUENCE [LARGE SCALE GENOMIC DNA]</scope>
    <source>
        <strain evidence="9">ATCC 43588 / DSM 3639 / JCM 9404 / F1</strain>
    </source>
</reference>
<dbReference type="HAMAP" id="MF_01122">
    <property type="entry name" value="AlbA"/>
    <property type="match status" value="1"/>
</dbReference>
<dbReference type="PIRSF" id="PIRSF028732">
    <property type="entry name" value="Alba"/>
    <property type="match status" value="1"/>
</dbReference>
<feature type="domain" description="DNA/RNA-binding protein Alba-like" evidence="7">
    <location>
        <begin position="10"/>
        <end position="74"/>
    </location>
</feature>
<keyword evidence="2 6" id="KW-0158">Chromosome</keyword>
<comment type="subcellular location">
    <subcellularLocation>
        <location evidence="6">Cytoplasm</location>
    </subcellularLocation>
    <subcellularLocation>
        <location evidence="6">Chromosome</location>
    </subcellularLocation>
</comment>
<feature type="modified residue" description="N6-acetyllysine" evidence="6">
    <location>
        <position position="16"/>
    </location>
</feature>
<gene>
    <name evidence="6" type="primary">albA</name>
    <name evidence="8" type="ordered locus">Smar_0966</name>
</gene>
<sequence length="98" mass="10675">MAEAQPQAANTVLVGKKPVMNYVIAVLTLIHQGVKEIVVKARGRAISKAVDTVEIVRNRFLPGKVDIEDINIGSQTVTNPAGRETRVSTIEIKLKVKE</sequence>
<dbReference type="GO" id="GO:0030261">
    <property type="term" value="P:chromosome condensation"/>
    <property type="evidence" value="ECO:0007669"/>
    <property type="project" value="UniProtKB-KW"/>
</dbReference>
<dbReference type="InterPro" id="IPR036882">
    <property type="entry name" value="Alba-like_dom_sf"/>
</dbReference>
<dbReference type="AlphaFoldDB" id="A3DN55"/>
<dbReference type="STRING" id="399550.Smar_0966"/>
<dbReference type="OrthoDB" id="10360at2157"/>
<dbReference type="InterPro" id="IPR013795">
    <property type="entry name" value="DNA/RNA-bd_Alba"/>
</dbReference>
<keyword evidence="4 6" id="KW-0226">DNA condensation</keyword>
<dbReference type="Proteomes" id="UP000000254">
    <property type="component" value="Chromosome"/>
</dbReference>
<evidence type="ECO:0000256" key="6">
    <source>
        <dbReference type="HAMAP-Rule" id="MF_01122"/>
    </source>
</evidence>
<evidence type="ECO:0000256" key="4">
    <source>
        <dbReference type="ARBA" id="ARBA00023067"/>
    </source>
</evidence>
<dbReference type="KEGG" id="smr:Smar_0966"/>
<reference evidence="9" key="1">
    <citation type="journal article" date="2009" name="BMC Genomics">
        <title>The complete genome sequence of Staphylothermus marinus reveals differences in sulfur metabolism among heterotrophic Crenarchaeota.</title>
        <authorList>
            <person name="Anderson I.J."/>
            <person name="Dharmarajan L."/>
            <person name="Rodriguez J."/>
            <person name="Hooper S."/>
            <person name="Porat I."/>
            <person name="Ulrich L.E."/>
            <person name="Elkins J.G."/>
            <person name="Mavromatis K."/>
            <person name="Sun H."/>
            <person name="Land M."/>
            <person name="Lapidus A."/>
            <person name="Lucas S."/>
            <person name="Barry K."/>
            <person name="Huber H."/>
            <person name="Zhulin I.B."/>
            <person name="Whitman W.B."/>
            <person name="Mukhopadhyay B."/>
            <person name="Woese C."/>
            <person name="Bristow J."/>
            <person name="Kyrpides N."/>
        </authorList>
    </citation>
    <scope>NUCLEOTIDE SEQUENCE [LARGE SCALE GENOMIC DNA]</scope>
    <source>
        <strain evidence="9">ATCC 43588 / DSM 3639 / JCM 9404 / F1</strain>
    </source>
</reference>
<keyword evidence="6" id="KW-0007">Acetylation</keyword>
<evidence type="ECO:0000313" key="9">
    <source>
        <dbReference type="Proteomes" id="UP000000254"/>
    </source>
</evidence>
<dbReference type="GeneID" id="4907731"/>
<evidence type="ECO:0000256" key="5">
    <source>
        <dbReference type="ARBA" id="ARBA00023125"/>
    </source>
</evidence>
<dbReference type="NCBIfam" id="NF003088">
    <property type="entry name" value="PRK04015.1"/>
    <property type="match status" value="1"/>
</dbReference>
<dbReference type="Gene3D" id="3.30.110.20">
    <property type="entry name" value="Alba-like domain"/>
    <property type="match status" value="1"/>
</dbReference>
<keyword evidence="5 6" id="KW-0238">DNA-binding</keyword>
<comment type="similarity">
    <text evidence="1 6">Belongs to the histone-like Alba family.</text>
</comment>
<dbReference type="GO" id="GO:0005694">
    <property type="term" value="C:chromosome"/>
    <property type="evidence" value="ECO:0007669"/>
    <property type="project" value="UniProtKB-SubCell"/>
</dbReference>